<accession>A0ABY8Q2A9</accession>
<dbReference type="Gene3D" id="1.10.287.470">
    <property type="entry name" value="Helix hairpin bin"/>
    <property type="match status" value="1"/>
</dbReference>
<protein>
    <submittedName>
        <fullName evidence="2">Efflux RND transporter periplasmic adaptor subunit</fullName>
    </submittedName>
</protein>
<dbReference type="EMBL" id="CP124535">
    <property type="protein sequence ID" value="WGV14969.1"/>
    <property type="molecule type" value="Genomic_DNA"/>
</dbReference>
<sequence>MHAPDNTVIAAETGRTGFVLRLLSRGTLVWLCTFAILVLHDSLAAHGEEAARADSAAMAPRPVSVETIRRAVVEDRTHVFARVTARDPIAVTMPVSDGVVSHLPLAIGDWVEAGETIASLDPRNAERALREAELRVATAQSAAISASDRLQLSEAGLSRKRDTLVRVSQLAENGAAAETRRETAALEVDRAETDYSLAASALQLAQDELALAELAVDQARSMLDDTVLKAPVAGRILALPLEAGTRPGPGTLAATIAAHGRLALAVDLPVGHLSRLVVGQDMPLTLSDGTSLRPRLLTLPFGSPDRTGFATLRLDLPEETTLLPGMTLAADLVLERRLAIEVPLAALTLQGESPAVMRIIDGRAIATPVSLAAPRKDGKVEVISGLSEGDVIIARAPDLVQDGEAVAVPSGPGYRRIASLDIAAEFLP</sequence>
<dbReference type="Proteomes" id="UP001230978">
    <property type="component" value="Chromosome"/>
</dbReference>
<dbReference type="SUPFAM" id="SSF111369">
    <property type="entry name" value="HlyD-like secretion proteins"/>
    <property type="match status" value="1"/>
</dbReference>
<dbReference type="NCBIfam" id="TIGR01730">
    <property type="entry name" value="RND_mfp"/>
    <property type="match status" value="1"/>
</dbReference>
<dbReference type="PANTHER" id="PTHR30469">
    <property type="entry name" value="MULTIDRUG RESISTANCE PROTEIN MDTA"/>
    <property type="match status" value="1"/>
</dbReference>
<evidence type="ECO:0000313" key="3">
    <source>
        <dbReference type="Proteomes" id="UP001230978"/>
    </source>
</evidence>
<dbReference type="Gene3D" id="2.40.50.100">
    <property type="match status" value="1"/>
</dbReference>
<reference evidence="2 3" key="1">
    <citation type="submission" date="2023-04" db="EMBL/GenBank/DDBJ databases">
        <title>YMD61, complete Genome.</title>
        <authorList>
            <person name="Zhang J."/>
        </authorList>
    </citation>
    <scope>NUCLEOTIDE SEQUENCE [LARGE SCALE GENOMIC DNA]</scope>
    <source>
        <strain evidence="2 3">YMD61</strain>
    </source>
</reference>
<evidence type="ECO:0000256" key="1">
    <source>
        <dbReference type="ARBA" id="ARBA00009477"/>
    </source>
</evidence>
<gene>
    <name evidence="2" type="ORF">QF092_11800</name>
</gene>
<comment type="similarity">
    <text evidence="1">Belongs to the membrane fusion protein (MFP) (TC 8.A.1) family.</text>
</comment>
<dbReference type="Gene3D" id="2.40.420.20">
    <property type="match status" value="1"/>
</dbReference>
<dbReference type="InterPro" id="IPR006143">
    <property type="entry name" value="RND_pump_MFP"/>
</dbReference>
<dbReference type="PANTHER" id="PTHR30469:SF15">
    <property type="entry name" value="HLYD FAMILY OF SECRETION PROTEINS"/>
    <property type="match status" value="1"/>
</dbReference>
<evidence type="ECO:0000313" key="2">
    <source>
        <dbReference type="EMBL" id="WGV14969.1"/>
    </source>
</evidence>
<dbReference type="Gene3D" id="2.40.30.170">
    <property type="match status" value="1"/>
</dbReference>
<dbReference type="RefSeq" id="WP_281464100.1">
    <property type="nucleotide sequence ID" value="NZ_CP124535.1"/>
</dbReference>
<proteinExistence type="inferred from homology"/>
<keyword evidence="3" id="KW-1185">Reference proteome</keyword>
<name>A0ABY8Q2A9_9RHOB</name>
<organism evidence="2 3">
    <name type="scientific">Fuscovulum ytuae</name>
    <dbReference type="NCBI Taxonomy" id="3042299"/>
    <lineage>
        <taxon>Bacteria</taxon>
        <taxon>Pseudomonadati</taxon>
        <taxon>Pseudomonadota</taxon>
        <taxon>Alphaproteobacteria</taxon>
        <taxon>Rhodobacterales</taxon>
        <taxon>Paracoccaceae</taxon>
        <taxon>Fuscovulum</taxon>
    </lineage>
</organism>